<evidence type="ECO:0000313" key="2">
    <source>
        <dbReference type="Proteomes" id="UP000215027"/>
    </source>
</evidence>
<proteinExistence type="predicted"/>
<dbReference type="EMBL" id="LN890655">
    <property type="protein sequence ID" value="CUS04109.2"/>
    <property type="molecule type" value="Genomic_DNA"/>
</dbReference>
<reference evidence="1" key="1">
    <citation type="submission" date="2016-01" db="EMBL/GenBank/DDBJ databases">
        <authorList>
            <person name="Mcilroy J.S."/>
            <person name="Karst M S."/>
            <person name="Albertsen M."/>
        </authorList>
    </citation>
    <scope>NUCLEOTIDE SEQUENCE</scope>
    <source>
        <strain evidence="1">Cfx-K</strain>
    </source>
</reference>
<name>A0A160T429_9CHLR</name>
<gene>
    <name evidence="1" type="ORF">CFX0092_A2231</name>
</gene>
<organism evidence="1 2">
    <name type="scientific">Candidatus Promineifilum breve</name>
    <dbReference type="NCBI Taxonomy" id="1806508"/>
    <lineage>
        <taxon>Bacteria</taxon>
        <taxon>Bacillati</taxon>
        <taxon>Chloroflexota</taxon>
        <taxon>Ardenticatenia</taxon>
        <taxon>Candidatus Promineifilales</taxon>
        <taxon>Candidatus Promineifilaceae</taxon>
        <taxon>Candidatus Promineifilum</taxon>
    </lineage>
</organism>
<dbReference type="KEGG" id="pbf:CFX0092_A2231"/>
<evidence type="ECO:0000313" key="1">
    <source>
        <dbReference type="EMBL" id="CUS04109.2"/>
    </source>
</evidence>
<accession>A0A160T429</accession>
<dbReference type="Proteomes" id="UP000215027">
    <property type="component" value="Chromosome I"/>
</dbReference>
<dbReference type="AlphaFoldDB" id="A0A160T429"/>
<protein>
    <submittedName>
        <fullName evidence="1">Uncharacterized protein</fullName>
    </submittedName>
</protein>
<keyword evidence="2" id="KW-1185">Reference proteome</keyword>
<sequence>MITYLGPLINDREEENPQISQISQIQEEMAGAQWALRIHYL</sequence>